<evidence type="ECO:0000256" key="2">
    <source>
        <dbReference type="SAM" id="Phobius"/>
    </source>
</evidence>
<dbReference type="OrthoDB" id="9801008at2"/>
<feature type="domain" description="HTH cro/C1-type" evidence="3">
    <location>
        <begin position="10"/>
        <end position="64"/>
    </location>
</feature>
<dbReference type="GO" id="GO:0003677">
    <property type="term" value="F:DNA binding"/>
    <property type="evidence" value="ECO:0007669"/>
    <property type="project" value="UniProtKB-KW"/>
</dbReference>
<dbReference type="InParanoid" id="A0A3G9JSX7"/>
<keyword evidence="2" id="KW-0812">Transmembrane</keyword>
<dbReference type="CDD" id="cd00093">
    <property type="entry name" value="HTH_XRE"/>
    <property type="match status" value="1"/>
</dbReference>
<keyword evidence="5" id="KW-1185">Reference proteome</keyword>
<sequence>MNDIQFSENLKTLRHSHHLTQEQLAEILNTTSKSISRWENGKTMPDYTVMLELSRYFHVSLDDLIKKTQTPMSDQAYHQLLSLLTSLALLLSLTLHSSLGNLFYQSTAIPLIIPLLLLGSPLYITQVRYYLHHTASGQWLIAHHSSLFLILLVTTLILALSR</sequence>
<dbReference type="EMBL" id="AP019309">
    <property type="protein sequence ID" value="BBH25954.1"/>
    <property type="molecule type" value="Genomic_DNA"/>
</dbReference>
<evidence type="ECO:0000313" key="5">
    <source>
        <dbReference type="Proteomes" id="UP000268059"/>
    </source>
</evidence>
<dbReference type="Gene3D" id="1.10.260.40">
    <property type="entry name" value="lambda repressor-like DNA-binding domains"/>
    <property type="match status" value="1"/>
</dbReference>
<dbReference type="InterPro" id="IPR010982">
    <property type="entry name" value="Lambda_DNA-bd_dom_sf"/>
</dbReference>
<reference evidence="4 5" key="1">
    <citation type="submission" date="2018-11" db="EMBL/GenBank/DDBJ databases">
        <title>Novel Erysipelotrichaceae bacterium isolated from small intestine of a swine.</title>
        <authorList>
            <person name="Kim J.S."/>
            <person name="Choe H."/>
            <person name="Lee Y.R."/>
            <person name="Kim K.M."/>
            <person name="Park D.S."/>
        </authorList>
    </citation>
    <scope>NUCLEOTIDE SEQUENCE [LARGE SCALE GENOMIC DNA]</scope>
    <source>
        <strain evidence="4 5">SG0102</strain>
    </source>
</reference>
<dbReference type="FunCoup" id="A0A3G9JSX7">
    <property type="interactions" value="8"/>
</dbReference>
<dbReference type="AlphaFoldDB" id="A0A3G9JSX7"/>
<proteinExistence type="predicted"/>
<gene>
    <name evidence="4" type="ORF">SG0102_08880</name>
</gene>
<feature type="transmembrane region" description="Helical" evidence="2">
    <location>
        <begin position="139"/>
        <end position="160"/>
    </location>
</feature>
<organism evidence="4 5">
    <name type="scientific">Intestinibaculum porci</name>
    <dbReference type="NCBI Taxonomy" id="2487118"/>
    <lineage>
        <taxon>Bacteria</taxon>
        <taxon>Bacillati</taxon>
        <taxon>Bacillota</taxon>
        <taxon>Erysipelotrichia</taxon>
        <taxon>Erysipelotrichales</taxon>
        <taxon>Erysipelotrichaceae</taxon>
        <taxon>Intestinibaculum</taxon>
    </lineage>
</organism>
<dbReference type="InterPro" id="IPR001387">
    <property type="entry name" value="Cro/C1-type_HTH"/>
</dbReference>
<feature type="transmembrane region" description="Helical" evidence="2">
    <location>
        <begin position="102"/>
        <end position="124"/>
    </location>
</feature>
<name>A0A3G9JSX7_9FIRM</name>
<keyword evidence="1" id="KW-0238">DNA-binding</keyword>
<dbReference type="PROSITE" id="PS50943">
    <property type="entry name" value="HTH_CROC1"/>
    <property type="match status" value="1"/>
</dbReference>
<evidence type="ECO:0000256" key="1">
    <source>
        <dbReference type="ARBA" id="ARBA00023125"/>
    </source>
</evidence>
<dbReference type="Pfam" id="PF01381">
    <property type="entry name" value="HTH_3"/>
    <property type="match status" value="1"/>
</dbReference>
<dbReference type="PANTHER" id="PTHR46558:SF11">
    <property type="entry name" value="HTH-TYPE TRANSCRIPTIONAL REGULATOR XRE"/>
    <property type="match status" value="1"/>
</dbReference>
<dbReference type="SMART" id="SM00530">
    <property type="entry name" value="HTH_XRE"/>
    <property type="match status" value="1"/>
</dbReference>
<dbReference type="KEGG" id="ebm:SG0102_08880"/>
<accession>A0A3G9JSX7</accession>
<evidence type="ECO:0000313" key="4">
    <source>
        <dbReference type="EMBL" id="BBH25954.1"/>
    </source>
</evidence>
<protein>
    <recommendedName>
        <fullName evidence="3">HTH cro/C1-type domain-containing protein</fullName>
    </recommendedName>
</protein>
<keyword evidence="2" id="KW-1133">Transmembrane helix</keyword>
<keyword evidence="2" id="KW-0472">Membrane</keyword>
<dbReference type="SUPFAM" id="SSF47413">
    <property type="entry name" value="lambda repressor-like DNA-binding domains"/>
    <property type="match status" value="1"/>
</dbReference>
<dbReference type="RefSeq" id="WP_157982975.1">
    <property type="nucleotide sequence ID" value="NZ_AP019309.1"/>
</dbReference>
<feature type="transmembrane region" description="Helical" evidence="2">
    <location>
        <begin position="76"/>
        <end position="95"/>
    </location>
</feature>
<dbReference type="PANTHER" id="PTHR46558">
    <property type="entry name" value="TRACRIPTIONAL REGULATORY PROTEIN-RELATED-RELATED"/>
    <property type="match status" value="1"/>
</dbReference>
<evidence type="ECO:0000259" key="3">
    <source>
        <dbReference type="PROSITE" id="PS50943"/>
    </source>
</evidence>
<dbReference type="Proteomes" id="UP000268059">
    <property type="component" value="Chromosome"/>
</dbReference>